<dbReference type="InterPro" id="IPR002347">
    <property type="entry name" value="SDR_fam"/>
</dbReference>
<protein>
    <recommendedName>
        <fullName evidence="7">NAD(P)-binding protein</fullName>
    </recommendedName>
</protein>
<evidence type="ECO:0000256" key="3">
    <source>
        <dbReference type="ARBA" id="ARBA00023002"/>
    </source>
</evidence>
<dbReference type="GO" id="GO:0016491">
    <property type="term" value="F:oxidoreductase activity"/>
    <property type="evidence" value="ECO:0007669"/>
    <property type="project" value="UniProtKB-KW"/>
</dbReference>
<keyword evidence="2" id="KW-0521">NADP</keyword>
<accession>A0A8I2YNZ1</accession>
<sequence>MHSPKVWLITGASSGFGKALSEVVLRKGDIVVATLRRPSVLAHLSKQYPPSQLLLLTLDVTRPSDISAAFSRTQQVFGRLDVVFNNAGYAVFGEVEGTPDADARALLEVVFWGAVGVSRAAVKFFREVNPPGQGGVILQNSSISGFSAAPGFAFYSAGKHAIEGFTESLSKELSPEWNIKICILQPGAFYTNVIAAIQTFPVHPAYAECVTAAVRDTFEAISFDGDPYKFGEMLYRLVTSADNGKKIPLFLPVGEDALQILQGRMRKMNKVLVDAAPWSADLKKVFDKGEAKL</sequence>
<dbReference type="OrthoDB" id="1274115at2759"/>
<dbReference type="SUPFAM" id="SSF51735">
    <property type="entry name" value="NAD(P)-binding Rossmann-fold domains"/>
    <property type="match status" value="1"/>
</dbReference>
<dbReference type="PANTHER" id="PTHR43976">
    <property type="entry name" value="SHORT CHAIN DEHYDROGENASE"/>
    <property type="match status" value="1"/>
</dbReference>
<dbReference type="InterPro" id="IPR051911">
    <property type="entry name" value="SDR_oxidoreductase"/>
</dbReference>
<evidence type="ECO:0000313" key="6">
    <source>
        <dbReference type="Proteomes" id="UP000683000"/>
    </source>
</evidence>
<evidence type="ECO:0000256" key="4">
    <source>
        <dbReference type="RuleBase" id="RU000363"/>
    </source>
</evidence>
<dbReference type="EMBL" id="JAGFBS010000018">
    <property type="protein sequence ID" value="KAG6374452.1"/>
    <property type="molecule type" value="Genomic_DNA"/>
</dbReference>
<evidence type="ECO:0000313" key="5">
    <source>
        <dbReference type="EMBL" id="KAG6374452.1"/>
    </source>
</evidence>
<dbReference type="PRINTS" id="PR00080">
    <property type="entry name" value="SDRFAMILY"/>
</dbReference>
<comment type="similarity">
    <text evidence="1 4">Belongs to the short-chain dehydrogenases/reductases (SDR) family.</text>
</comment>
<dbReference type="CDD" id="cd05374">
    <property type="entry name" value="17beta-HSD-like_SDR_c"/>
    <property type="match status" value="1"/>
</dbReference>
<proteinExistence type="inferred from homology"/>
<evidence type="ECO:0008006" key="7">
    <source>
        <dbReference type="Google" id="ProtNLM"/>
    </source>
</evidence>
<keyword evidence="6" id="KW-1185">Reference proteome</keyword>
<reference evidence="5" key="1">
    <citation type="submission" date="2021-03" db="EMBL/GenBank/DDBJ databases">
        <title>Evolutionary innovations through gain and loss of genes in the ectomycorrhizal Boletales.</title>
        <authorList>
            <person name="Wu G."/>
            <person name="Miyauchi S."/>
            <person name="Morin E."/>
            <person name="Yang Z.-L."/>
            <person name="Xu J."/>
            <person name="Martin F.M."/>
        </authorList>
    </citation>
    <scope>NUCLEOTIDE SEQUENCE</scope>
    <source>
        <strain evidence="5">BR01</strain>
    </source>
</reference>
<evidence type="ECO:0000256" key="2">
    <source>
        <dbReference type="ARBA" id="ARBA00022857"/>
    </source>
</evidence>
<organism evidence="5 6">
    <name type="scientific">Boletus reticuloceps</name>
    <dbReference type="NCBI Taxonomy" id="495285"/>
    <lineage>
        <taxon>Eukaryota</taxon>
        <taxon>Fungi</taxon>
        <taxon>Dikarya</taxon>
        <taxon>Basidiomycota</taxon>
        <taxon>Agaricomycotina</taxon>
        <taxon>Agaricomycetes</taxon>
        <taxon>Agaricomycetidae</taxon>
        <taxon>Boletales</taxon>
        <taxon>Boletineae</taxon>
        <taxon>Boletaceae</taxon>
        <taxon>Boletoideae</taxon>
        <taxon>Boletus</taxon>
    </lineage>
</organism>
<dbReference type="AlphaFoldDB" id="A0A8I2YNZ1"/>
<dbReference type="PRINTS" id="PR00081">
    <property type="entry name" value="GDHRDH"/>
</dbReference>
<dbReference type="PROSITE" id="PS00061">
    <property type="entry name" value="ADH_SHORT"/>
    <property type="match status" value="1"/>
</dbReference>
<dbReference type="Proteomes" id="UP000683000">
    <property type="component" value="Unassembled WGS sequence"/>
</dbReference>
<dbReference type="Gene3D" id="3.40.50.720">
    <property type="entry name" value="NAD(P)-binding Rossmann-like Domain"/>
    <property type="match status" value="1"/>
</dbReference>
<dbReference type="PANTHER" id="PTHR43976:SF16">
    <property type="entry name" value="SHORT-CHAIN DEHYDROGENASE_REDUCTASE FAMILY PROTEIN"/>
    <property type="match status" value="1"/>
</dbReference>
<dbReference type="Pfam" id="PF00106">
    <property type="entry name" value="adh_short"/>
    <property type="match status" value="1"/>
</dbReference>
<gene>
    <name evidence="5" type="ORF">JVT61DRAFT_4494</name>
</gene>
<evidence type="ECO:0000256" key="1">
    <source>
        <dbReference type="ARBA" id="ARBA00006484"/>
    </source>
</evidence>
<comment type="caution">
    <text evidence="5">The sequence shown here is derived from an EMBL/GenBank/DDBJ whole genome shotgun (WGS) entry which is preliminary data.</text>
</comment>
<keyword evidence="3" id="KW-0560">Oxidoreductase</keyword>
<name>A0A8I2YNZ1_9AGAM</name>
<dbReference type="InterPro" id="IPR036291">
    <property type="entry name" value="NAD(P)-bd_dom_sf"/>
</dbReference>
<dbReference type="InterPro" id="IPR020904">
    <property type="entry name" value="Sc_DH/Rdtase_CS"/>
</dbReference>